<gene>
    <name evidence="1" type="ORF">H9L15_08695</name>
</gene>
<sequence length="92" mass="9914">MPASITTMSAYQFPELIDISKTGAKLKGLRLPPKGATALLKTGPLEVLCKVMWVEGELCGIRFDEAVSPVILGRVERQGAVELQSPYEPATV</sequence>
<dbReference type="RefSeq" id="WP_187713827.1">
    <property type="nucleotide sequence ID" value="NZ_CP060780.1"/>
</dbReference>
<accession>A0ABX6SXS4</accession>
<reference evidence="1 2" key="1">
    <citation type="submission" date="2020-08" db="EMBL/GenBank/DDBJ databases">
        <title>Genome sequence of Sphingomonas daechungensis KACC 18115T.</title>
        <authorList>
            <person name="Hyun D.-W."/>
            <person name="Bae J.-W."/>
        </authorList>
    </citation>
    <scope>NUCLEOTIDE SEQUENCE [LARGE SCALE GENOMIC DNA]</scope>
    <source>
        <strain evidence="1 2">KACC 18115</strain>
    </source>
</reference>
<evidence type="ECO:0000313" key="1">
    <source>
        <dbReference type="EMBL" id="QNP42394.1"/>
    </source>
</evidence>
<dbReference type="Proteomes" id="UP000516134">
    <property type="component" value="Chromosome"/>
</dbReference>
<protein>
    <recommendedName>
        <fullName evidence="3">PilZ domain-containing protein</fullName>
    </recommendedName>
</protein>
<evidence type="ECO:0008006" key="3">
    <source>
        <dbReference type="Google" id="ProtNLM"/>
    </source>
</evidence>
<name>A0ABX6SXS4_9SPHN</name>
<organism evidence="1 2">
    <name type="scientific">Sphingomonas daechungensis</name>
    <dbReference type="NCBI Taxonomy" id="1176646"/>
    <lineage>
        <taxon>Bacteria</taxon>
        <taxon>Pseudomonadati</taxon>
        <taxon>Pseudomonadota</taxon>
        <taxon>Alphaproteobacteria</taxon>
        <taxon>Sphingomonadales</taxon>
        <taxon>Sphingomonadaceae</taxon>
        <taxon>Sphingomonas</taxon>
    </lineage>
</organism>
<evidence type="ECO:0000313" key="2">
    <source>
        <dbReference type="Proteomes" id="UP000516134"/>
    </source>
</evidence>
<proteinExistence type="predicted"/>
<keyword evidence="2" id="KW-1185">Reference proteome</keyword>
<dbReference type="EMBL" id="CP060780">
    <property type="protein sequence ID" value="QNP42394.1"/>
    <property type="molecule type" value="Genomic_DNA"/>
</dbReference>